<comment type="caution">
    <text evidence="2">The sequence shown here is derived from an EMBL/GenBank/DDBJ whole genome shotgun (WGS) entry which is preliminary data.</text>
</comment>
<accession>A0ABS4GU98</accession>
<dbReference type="RefSeq" id="WP_209811842.1">
    <property type="nucleotide sequence ID" value="NZ_JAGGKT010000013.1"/>
</dbReference>
<evidence type="ECO:0000313" key="3">
    <source>
        <dbReference type="Proteomes" id="UP001519343"/>
    </source>
</evidence>
<evidence type="ECO:0000313" key="2">
    <source>
        <dbReference type="EMBL" id="MBP1933838.1"/>
    </source>
</evidence>
<evidence type="ECO:0008006" key="4">
    <source>
        <dbReference type="Google" id="ProtNLM"/>
    </source>
</evidence>
<dbReference type="EMBL" id="JAGGKT010000013">
    <property type="protein sequence ID" value="MBP1933838.1"/>
    <property type="molecule type" value="Genomic_DNA"/>
</dbReference>
<dbReference type="Proteomes" id="UP001519343">
    <property type="component" value="Unassembled WGS sequence"/>
</dbReference>
<gene>
    <name evidence="2" type="ORF">J2Z37_003851</name>
</gene>
<keyword evidence="1" id="KW-0732">Signal</keyword>
<dbReference type="PROSITE" id="PS51257">
    <property type="entry name" value="PROKAR_LIPOPROTEIN"/>
    <property type="match status" value="1"/>
</dbReference>
<reference evidence="2 3" key="1">
    <citation type="submission" date="2021-03" db="EMBL/GenBank/DDBJ databases">
        <title>Genomic Encyclopedia of Type Strains, Phase IV (KMG-IV): sequencing the most valuable type-strain genomes for metagenomic binning, comparative biology and taxonomic classification.</title>
        <authorList>
            <person name="Goeker M."/>
        </authorList>
    </citation>
    <scope>NUCLEOTIDE SEQUENCE [LARGE SCALE GENOMIC DNA]</scope>
    <source>
        <strain evidence="2 3">DSM 24738</strain>
    </source>
</reference>
<name>A0ABS4GU98_9BACL</name>
<organism evidence="2 3">
    <name type="scientific">Ammoniphilus resinae</name>
    <dbReference type="NCBI Taxonomy" id="861532"/>
    <lineage>
        <taxon>Bacteria</taxon>
        <taxon>Bacillati</taxon>
        <taxon>Bacillota</taxon>
        <taxon>Bacilli</taxon>
        <taxon>Bacillales</taxon>
        <taxon>Paenibacillaceae</taxon>
        <taxon>Aneurinibacillus group</taxon>
        <taxon>Ammoniphilus</taxon>
    </lineage>
</organism>
<proteinExistence type="predicted"/>
<evidence type="ECO:0000256" key="1">
    <source>
        <dbReference type="SAM" id="SignalP"/>
    </source>
</evidence>
<keyword evidence="3" id="KW-1185">Reference proteome</keyword>
<sequence>MRYFMILLFLFITACATNEKSSPLPQPAPTDTGVLYVAPVDLFSGDAKKFEAFLGSDAGAVALEYEGPKTNMKVETEIWENGKKVQTVQSMVSNIEEGEGKGKFKGEFIISAQQVQGMDENFEYDLNLVLFQQEKGYTSMKGTIPKDKKYTAQMPIKIDGKMDVPEDESVVVWGIQATDQNSLSSYSSVEETLNKARWALIARISLDDEGK</sequence>
<protein>
    <recommendedName>
        <fullName evidence="4">Lipoprotein</fullName>
    </recommendedName>
</protein>
<feature type="signal peptide" evidence="1">
    <location>
        <begin position="1"/>
        <end position="16"/>
    </location>
</feature>
<feature type="chain" id="PRO_5045913729" description="Lipoprotein" evidence="1">
    <location>
        <begin position="17"/>
        <end position="211"/>
    </location>
</feature>